<dbReference type="EMBL" id="AGNL01040508">
    <property type="protein sequence ID" value="EJK52061.1"/>
    <property type="molecule type" value="Genomic_DNA"/>
</dbReference>
<dbReference type="SUPFAM" id="SSF55826">
    <property type="entry name" value="YbaK/ProRS associated domain"/>
    <property type="match status" value="1"/>
</dbReference>
<dbReference type="AlphaFoldDB" id="K0RT30"/>
<dbReference type="InterPro" id="IPR036754">
    <property type="entry name" value="YbaK/aa-tRNA-synt-asso_dom_sf"/>
</dbReference>
<dbReference type="eggNOG" id="ENOG502S6XN">
    <property type="taxonomic scope" value="Eukaryota"/>
</dbReference>
<dbReference type="Pfam" id="PF04073">
    <property type="entry name" value="tRNA_edit"/>
    <property type="match status" value="1"/>
</dbReference>
<comment type="caution">
    <text evidence="2">The sequence shown here is derived from an EMBL/GenBank/DDBJ whole genome shotgun (WGS) entry which is preliminary data.</text>
</comment>
<dbReference type="Proteomes" id="UP000266841">
    <property type="component" value="Unassembled WGS sequence"/>
</dbReference>
<evidence type="ECO:0000259" key="1">
    <source>
        <dbReference type="Pfam" id="PF04073"/>
    </source>
</evidence>
<reference evidence="2 3" key="1">
    <citation type="journal article" date="2012" name="Genome Biol.">
        <title>Genome and low-iron response of an oceanic diatom adapted to chronic iron limitation.</title>
        <authorList>
            <person name="Lommer M."/>
            <person name="Specht M."/>
            <person name="Roy A.S."/>
            <person name="Kraemer L."/>
            <person name="Andreson R."/>
            <person name="Gutowska M.A."/>
            <person name="Wolf J."/>
            <person name="Bergner S.V."/>
            <person name="Schilhabel M.B."/>
            <person name="Klostermeier U.C."/>
            <person name="Beiko R.G."/>
            <person name="Rosenstiel P."/>
            <person name="Hippler M."/>
            <person name="Laroche J."/>
        </authorList>
    </citation>
    <scope>NUCLEOTIDE SEQUENCE [LARGE SCALE GENOMIC DNA]</scope>
    <source>
        <strain evidence="2 3">CCMP1005</strain>
    </source>
</reference>
<name>K0RT30_THAOC</name>
<feature type="domain" description="YbaK/aminoacyl-tRNA synthetase-associated" evidence="1">
    <location>
        <begin position="1"/>
        <end position="84"/>
    </location>
</feature>
<dbReference type="GO" id="GO:0002161">
    <property type="term" value="F:aminoacyl-tRNA deacylase activity"/>
    <property type="evidence" value="ECO:0007669"/>
    <property type="project" value="InterPro"/>
</dbReference>
<evidence type="ECO:0000313" key="2">
    <source>
        <dbReference type="EMBL" id="EJK52061.1"/>
    </source>
</evidence>
<proteinExistence type="predicted"/>
<protein>
    <recommendedName>
        <fullName evidence="1">YbaK/aminoacyl-tRNA synthetase-associated domain-containing protein</fullName>
    </recommendedName>
</protein>
<evidence type="ECO:0000313" key="3">
    <source>
        <dbReference type="Proteomes" id="UP000266841"/>
    </source>
</evidence>
<feature type="non-terminal residue" evidence="2">
    <location>
        <position position="1"/>
    </location>
</feature>
<dbReference type="InterPro" id="IPR007214">
    <property type="entry name" value="YbaK/aa-tRNA-synth-assoc-dom"/>
</dbReference>
<organism evidence="2 3">
    <name type="scientific">Thalassiosira oceanica</name>
    <name type="common">Marine diatom</name>
    <dbReference type="NCBI Taxonomy" id="159749"/>
    <lineage>
        <taxon>Eukaryota</taxon>
        <taxon>Sar</taxon>
        <taxon>Stramenopiles</taxon>
        <taxon>Ochrophyta</taxon>
        <taxon>Bacillariophyta</taxon>
        <taxon>Coscinodiscophyceae</taxon>
        <taxon>Thalassiosirophycidae</taxon>
        <taxon>Thalassiosirales</taxon>
        <taxon>Thalassiosiraceae</taxon>
        <taxon>Thalassiosira</taxon>
    </lineage>
</organism>
<keyword evidence="3" id="KW-1185">Reference proteome</keyword>
<dbReference type="OrthoDB" id="204865at2759"/>
<accession>K0RT30</accession>
<sequence length="234" mass="25655">TSEDSARVRGEDLSTGGKAIVLKLREASDGDAGFALFVLSASRKLHAKSIRRELGTRGVRFATADELAELTGGLVPGSVPPFGRPILPDLAVRGHLDRDLGRGEDRVQLRKSDFEHSNGRGGLLEGGRARRDLFLLEGMMVWWAAKWLLWAGSVDQNSGADLETSNNNEGSPVASDDTEQMRRMQSQIERAEPNVLRSHWIEQGRNDEYADNMEEKIFMEGCLGGIKEDVGGAH</sequence>
<dbReference type="Gene3D" id="3.90.960.10">
    <property type="entry name" value="YbaK/aminoacyl-tRNA synthetase-associated domain"/>
    <property type="match status" value="1"/>
</dbReference>
<gene>
    <name evidence="2" type="ORF">THAOC_28709</name>
</gene>